<evidence type="ECO:0000256" key="2">
    <source>
        <dbReference type="ARBA" id="ARBA00007090"/>
    </source>
</evidence>
<evidence type="ECO:0000256" key="7">
    <source>
        <dbReference type="ARBA" id="ARBA00022676"/>
    </source>
</evidence>
<gene>
    <name evidence="19" type="ORF">UV58_C0009G0015</name>
</gene>
<evidence type="ECO:0000256" key="8">
    <source>
        <dbReference type="ARBA" id="ARBA00022679"/>
    </source>
</evidence>
<keyword evidence="12" id="KW-0472">Membrane</keyword>
<evidence type="ECO:0000256" key="5">
    <source>
        <dbReference type="ARBA" id="ARBA00022645"/>
    </source>
</evidence>
<keyword evidence="13" id="KW-0511">Multifunctional enzyme</keyword>
<sequence>MKRITFLFLIVVLVLGVWGGWELIQIIKELPQPEKIDYFQPVQSTKIYDRTGEILLWEIHGEQNRTVVPSEEIPDYAKKATVAIEDQNFYSHSALDVKAIFRAFFKNLIKGNFSQGGSTITQQLVKNVFLTPEKTIKRKIKEVILSYWIERNYSKDQILTQYLNQIPYGSNAYGIESASKMFLGKKTKDLTIAESAALAALIQSPSYYSPWGSHLEEFLSRKDYVLRQMDVLGFIDKQQLDQALQEKISFLSQNIGSLRAPHFTMMVREYLINKYGEDMVENGGLKVITTLDWKFQEKAEAAVTEGVKRNQELYKGNNAALVVQDPKTGQVLALVGSANYSDESIDGNFNVAAQGKRQPGSTFKPFAYITAFKEGYTPETIVFDVPTEFSSNNDRCPAEVNFLNKDTACFHPQNFDGIFRGPVPLKQALAQSINVPSVKVLYLAGLDETITTAQKFGISTLTDRSRYGLSLVLGGGEVKLVDLVGAYSVFAQDGIKHSQSLILKVENYKGNVLEEYRDKPLQIIEPQYTRIISDILSDINLRSGLFQASLPLTVFESYEVALKTGTTNDYKDAWAIGYTPFLTVGVWAGRTDNKPMEKQGGSVLAAIPMWSSFLKEIINNYPAETFIKPEIVASQRPMLSGQYINNTGNGPQVHNVLYYLNKKTPLQESTQPDPGNDPQFSNWEYSVLEWAKKNIPGFSEQYNK</sequence>
<keyword evidence="9" id="KW-0378">Hydrolase</keyword>
<dbReference type="GO" id="GO:0005886">
    <property type="term" value="C:plasma membrane"/>
    <property type="evidence" value="ECO:0007669"/>
    <property type="project" value="UniProtKB-SubCell"/>
</dbReference>
<comment type="catalytic activity">
    <reaction evidence="16">
        <text>[GlcNAc-(1-&gt;4)-Mur2Ac(oyl-L-Ala-gamma-D-Glu-L-Lys-D-Ala-D-Ala)](n)-di-trans,octa-cis-undecaprenyl diphosphate + beta-D-GlcNAc-(1-&gt;4)-Mur2Ac(oyl-L-Ala-gamma-D-Glu-L-Lys-D-Ala-D-Ala)-di-trans,octa-cis-undecaprenyl diphosphate = [GlcNAc-(1-&gt;4)-Mur2Ac(oyl-L-Ala-gamma-D-Glu-L-Lys-D-Ala-D-Ala)](n+1)-di-trans,octa-cis-undecaprenyl diphosphate + di-trans,octa-cis-undecaprenyl diphosphate + H(+)</text>
        <dbReference type="Rhea" id="RHEA:23708"/>
        <dbReference type="Rhea" id="RHEA-COMP:9602"/>
        <dbReference type="Rhea" id="RHEA-COMP:9603"/>
        <dbReference type="ChEBI" id="CHEBI:15378"/>
        <dbReference type="ChEBI" id="CHEBI:58405"/>
        <dbReference type="ChEBI" id="CHEBI:60033"/>
        <dbReference type="ChEBI" id="CHEBI:78435"/>
        <dbReference type="EC" id="2.4.99.28"/>
    </reaction>
</comment>
<dbReference type="Pfam" id="PF00912">
    <property type="entry name" value="Transgly"/>
    <property type="match status" value="1"/>
</dbReference>
<comment type="catalytic activity">
    <reaction evidence="15">
        <text>Preferential cleavage: (Ac)2-L-Lys-D-Ala-|-D-Ala. Also transpeptidation of peptidyl-alanyl moieties that are N-acyl substituents of D-alanine.</text>
        <dbReference type="EC" id="3.4.16.4"/>
    </reaction>
</comment>
<evidence type="ECO:0000256" key="14">
    <source>
        <dbReference type="ARBA" id="ARBA00023316"/>
    </source>
</evidence>
<dbReference type="NCBIfam" id="TIGR02074">
    <property type="entry name" value="PBP_1a_fam"/>
    <property type="match status" value="1"/>
</dbReference>
<name>A0A0G1F6N8_9BACT</name>
<evidence type="ECO:0000259" key="17">
    <source>
        <dbReference type="Pfam" id="PF00905"/>
    </source>
</evidence>
<keyword evidence="5" id="KW-0121">Carboxypeptidase</keyword>
<keyword evidence="10" id="KW-0133">Cell shape</keyword>
<dbReference type="FunFam" id="1.10.3810.10:FF:000001">
    <property type="entry name" value="Penicillin-binding protein 1A"/>
    <property type="match status" value="1"/>
</dbReference>
<dbReference type="GO" id="GO:0009002">
    <property type="term" value="F:serine-type D-Ala-D-Ala carboxypeptidase activity"/>
    <property type="evidence" value="ECO:0007669"/>
    <property type="project" value="UniProtKB-EC"/>
</dbReference>
<dbReference type="Gene3D" id="3.40.710.10">
    <property type="entry name" value="DD-peptidase/beta-lactamase superfamily"/>
    <property type="match status" value="1"/>
</dbReference>
<dbReference type="SUPFAM" id="SSF56601">
    <property type="entry name" value="beta-lactamase/transpeptidase-like"/>
    <property type="match status" value="1"/>
</dbReference>
<dbReference type="GO" id="GO:0071555">
    <property type="term" value="P:cell wall organization"/>
    <property type="evidence" value="ECO:0007669"/>
    <property type="project" value="UniProtKB-KW"/>
</dbReference>
<evidence type="ECO:0000256" key="11">
    <source>
        <dbReference type="ARBA" id="ARBA00022984"/>
    </source>
</evidence>
<evidence type="ECO:0000256" key="12">
    <source>
        <dbReference type="ARBA" id="ARBA00023136"/>
    </source>
</evidence>
<evidence type="ECO:0000256" key="6">
    <source>
        <dbReference type="ARBA" id="ARBA00022670"/>
    </source>
</evidence>
<keyword evidence="11" id="KW-0573">Peptidoglycan synthesis</keyword>
<proteinExistence type="inferred from homology"/>
<dbReference type="EMBL" id="LCFA01000009">
    <property type="protein sequence ID" value="KKS82533.1"/>
    <property type="molecule type" value="Genomic_DNA"/>
</dbReference>
<dbReference type="InterPro" id="IPR001264">
    <property type="entry name" value="Glyco_trans_51"/>
</dbReference>
<comment type="similarity">
    <text evidence="2">In the C-terminal section; belongs to the transpeptidase family.</text>
</comment>
<evidence type="ECO:0000256" key="15">
    <source>
        <dbReference type="ARBA" id="ARBA00034000"/>
    </source>
</evidence>
<dbReference type="Gene3D" id="1.10.3810.10">
    <property type="entry name" value="Biosynthetic peptidoglycan transglycosylase-like"/>
    <property type="match status" value="1"/>
</dbReference>
<keyword evidence="7" id="KW-0328">Glycosyltransferase</keyword>
<evidence type="ECO:0000256" key="1">
    <source>
        <dbReference type="ARBA" id="ARBA00004236"/>
    </source>
</evidence>
<dbReference type="PATRIC" id="fig|1619011.3.peg.399"/>
<comment type="similarity">
    <text evidence="3">In the N-terminal section; belongs to the glycosyltransferase 51 family.</text>
</comment>
<comment type="caution">
    <text evidence="19">The sequence shown here is derived from an EMBL/GenBank/DDBJ whole genome shotgun (WGS) entry which is preliminary data.</text>
</comment>
<keyword evidence="6" id="KW-0645">Protease</keyword>
<comment type="subcellular location">
    <subcellularLocation>
        <location evidence="1">Cell membrane</location>
    </subcellularLocation>
</comment>
<evidence type="ECO:0000259" key="18">
    <source>
        <dbReference type="Pfam" id="PF00912"/>
    </source>
</evidence>
<dbReference type="GO" id="GO:0006508">
    <property type="term" value="P:proteolysis"/>
    <property type="evidence" value="ECO:0007669"/>
    <property type="project" value="UniProtKB-KW"/>
</dbReference>
<dbReference type="GO" id="GO:0008658">
    <property type="term" value="F:penicillin binding"/>
    <property type="evidence" value="ECO:0007669"/>
    <property type="project" value="InterPro"/>
</dbReference>
<dbReference type="InterPro" id="IPR050396">
    <property type="entry name" value="Glycosyltr_51/Transpeptidase"/>
</dbReference>
<keyword evidence="8" id="KW-0808">Transferase</keyword>
<dbReference type="GO" id="GO:0030288">
    <property type="term" value="C:outer membrane-bounded periplasmic space"/>
    <property type="evidence" value="ECO:0007669"/>
    <property type="project" value="TreeGrafter"/>
</dbReference>
<dbReference type="GO" id="GO:0008360">
    <property type="term" value="P:regulation of cell shape"/>
    <property type="evidence" value="ECO:0007669"/>
    <property type="project" value="UniProtKB-KW"/>
</dbReference>
<evidence type="ECO:0000256" key="16">
    <source>
        <dbReference type="ARBA" id="ARBA00049902"/>
    </source>
</evidence>
<dbReference type="InterPro" id="IPR012338">
    <property type="entry name" value="Beta-lactam/transpept-like"/>
</dbReference>
<dbReference type="GO" id="GO:0009252">
    <property type="term" value="P:peptidoglycan biosynthetic process"/>
    <property type="evidence" value="ECO:0007669"/>
    <property type="project" value="UniProtKB-KW"/>
</dbReference>
<dbReference type="Proteomes" id="UP000034810">
    <property type="component" value="Unassembled WGS sequence"/>
</dbReference>
<feature type="domain" description="Penicillin-binding protein transpeptidase" evidence="17">
    <location>
        <begin position="320"/>
        <end position="605"/>
    </location>
</feature>
<dbReference type="Pfam" id="PF00905">
    <property type="entry name" value="Transpeptidase"/>
    <property type="match status" value="1"/>
</dbReference>
<evidence type="ECO:0000313" key="19">
    <source>
        <dbReference type="EMBL" id="KKS82533.1"/>
    </source>
</evidence>
<dbReference type="InterPro" id="IPR036950">
    <property type="entry name" value="PBP_transglycosylase"/>
</dbReference>
<dbReference type="InterPro" id="IPR001460">
    <property type="entry name" value="PCN-bd_Tpept"/>
</dbReference>
<evidence type="ECO:0000256" key="13">
    <source>
        <dbReference type="ARBA" id="ARBA00023268"/>
    </source>
</evidence>
<dbReference type="InterPro" id="IPR023346">
    <property type="entry name" value="Lysozyme-like_dom_sf"/>
</dbReference>
<evidence type="ECO:0000256" key="10">
    <source>
        <dbReference type="ARBA" id="ARBA00022960"/>
    </source>
</evidence>
<evidence type="ECO:0000256" key="9">
    <source>
        <dbReference type="ARBA" id="ARBA00022801"/>
    </source>
</evidence>
<organism evidence="19 20">
    <name type="scientific">Candidatus Wolfebacteria bacterium GW2011_GWC1_43_10</name>
    <dbReference type="NCBI Taxonomy" id="1619011"/>
    <lineage>
        <taxon>Bacteria</taxon>
        <taxon>Candidatus Wolfeibacteriota</taxon>
    </lineage>
</organism>
<dbReference type="GO" id="GO:0008955">
    <property type="term" value="F:peptidoglycan glycosyltransferase activity"/>
    <property type="evidence" value="ECO:0007669"/>
    <property type="project" value="UniProtKB-EC"/>
</dbReference>
<evidence type="ECO:0000313" key="20">
    <source>
        <dbReference type="Proteomes" id="UP000034810"/>
    </source>
</evidence>
<evidence type="ECO:0000256" key="3">
    <source>
        <dbReference type="ARBA" id="ARBA00007739"/>
    </source>
</evidence>
<dbReference type="SUPFAM" id="SSF53955">
    <property type="entry name" value="Lysozyme-like"/>
    <property type="match status" value="1"/>
</dbReference>
<dbReference type="PANTHER" id="PTHR32282:SF11">
    <property type="entry name" value="PENICILLIN-BINDING PROTEIN 1B"/>
    <property type="match status" value="1"/>
</dbReference>
<reference evidence="19 20" key="1">
    <citation type="journal article" date="2015" name="Nature">
        <title>rRNA introns, odd ribosomes, and small enigmatic genomes across a large radiation of phyla.</title>
        <authorList>
            <person name="Brown C.T."/>
            <person name="Hug L.A."/>
            <person name="Thomas B.C."/>
            <person name="Sharon I."/>
            <person name="Castelle C.J."/>
            <person name="Singh A."/>
            <person name="Wilkins M.J."/>
            <person name="Williams K.H."/>
            <person name="Banfield J.F."/>
        </authorList>
    </citation>
    <scope>NUCLEOTIDE SEQUENCE [LARGE SCALE GENOMIC DNA]</scope>
</reference>
<dbReference type="PANTHER" id="PTHR32282">
    <property type="entry name" value="BINDING PROTEIN TRANSPEPTIDASE, PUTATIVE-RELATED"/>
    <property type="match status" value="1"/>
</dbReference>
<keyword evidence="14" id="KW-0961">Cell wall biogenesis/degradation</keyword>
<feature type="domain" description="Glycosyl transferase family 51" evidence="18">
    <location>
        <begin position="58"/>
        <end position="229"/>
    </location>
</feature>
<evidence type="ECO:0000256" key="4">
    <source>
        <dbReference type="ARBA" id="ARBA00022475"/>
    </source>
</evidence>
<dbReference type="AlphaFoldDB" id="A0A0G1F6N8"/>
<keyword evidence="4" id="KW-1003">Cell membrane</keyword>
<protein>
    <submittedName>
        <fullName evidence="19">Penicillin-binding protein, 1A family</fullName>
    </submittedName>
</protein>
<accession>A0A0G1F6N8</accession>